<sequence length="91" mass="9980">MIYMLITGAFLLLLVIMLLVPSVFNYKLTILLVTLSYVYALIGVFSFTYLHWAAAVLSLLALALVTAWITAGRLPEGEDAEQILKGTESEG</sequence>
<name>A0A2T4U5P0_9BACI</name>
<dbReference type="AlphaFoldDB" id="A0A2T4U5P0"/>
<feature type="transmembrane region" description="Helical" evidence="1">
    <location>
        <begin position="49"/>
        <end position="69"/>
    </location>
</feature>
<dbReference type="EMBL" id="PZJJ01000015">
    <property type="protein sequence ID" value="PTL38675.1"/>
    <property type="molecule type" value="Genomic_DNA"/>
</dbReference>
<keyword evidence="1" id="KW-0472">Membrane</keyword>
<protein>
    <recommendedName>
        <fullName evidence="4">DUF2651 domain-containing protein</fullName>
    </recommendedName>
</protein>
<evidence type="ECO:0000256" key="1">
    <source>
        <dbReference type="SAM" id="Phobius"/>
    </source>
</evidence>
<evidence type="ECO:0000313" key="3">
    <source>
        <dbReference type="Proteomes" id="UP000240509"/>
    </source>
</evidence>
<organism evidence="2 3">
    <name type="scientific">Alkalicoccus saliphilus</name>
    <dbReference type="NCBI Taxonomy" id="200989"/>
    <lineage>
        <taxon>Bacteria</taxon>
        <taxon>Bacillati</taxon>
        <taxon>Bacillota</taxon>
        <taxon>Bacilli</taxon>
        <taxon>Bacillales</taxon>
        <taxon>Bacillaceae</taxon>
        <taxon>Alkalicoccus</taxon>
    </lineage>
</organism>
<comment type="caution">
    <text evidence="2">The sequence shown here is derived from an EMBL/GenBank/DDBJ whole genome shotgun (WGS) entry which is preliminary data.</text>
</comment>
<keyword evidence="1" id="KW-1133">Transmembrane helix</keyword>
<reference evidence="2 3" key="1">
    <citation type="submission" date="2018-03" db="EMBL/GenBank/DDBJ databases">
        <title>Alkalicoccus saliphilus sp. nov., isolated from a mineral pool.</title>
        <authorList>
            <person name="Zhao B."/>
        </authorList>
    </citation>
    <scope>NUCLEOTIDE SEQUENCE [LARGE SCALE GENOMIC DNA]</scope>
    <source>
        <strain evidence="2 3">6AG</strain>
    </source>
</reference>
<dbReference type="RefSeq" id="WP_107585087.1">
    <property type="nucleotide sequence ID" value="NZ_PZJJ01000015.1"/>
</dbReference>
<accession>A0A2T4U5P0</accession>
<gene>
    <name evidence="2" type="ORF">C6Y45_09985</name>
</gene>
<dbReference type="Proteomes" id="UP000240509">
    <property type="component" value="Unassembled WGS sequence"/>
</dbReference>
<keyword evidence="1" id="KW-0812">Transmembrane</keyword>
<evidence type="ECO:0000313" key="2">
    <source>
        <dbReference type="EMBL" id="PTL38675.1"/>
    </source>
</evidence>
<proteinExistence type="predicted"/>
<dbReference type="OrthoDB" id="9985349at2"/>
<keyword evidence="3" id="KW-1185">Reference proteome</keyword>
<evidence type="ECO:0008006" key="4">
    <source>
        <dbReference type="Google" id="ProtNLM"/>
    </source>
</evidence>